<feature type="transmembrane region" description="Helical" evidence="1">
    <location>
        <begin position="12"/>
        <end position="36"/>
    </location>
</feature>
<dbReference type="AlphaFoldDB" id="A0A2W1KI13"/>
<dbReference type="Proteomes" id="UP000248886">
    <property type="component" value="Unassembled WGS sequence"/>
</dbReference>
<feature type="transmembrane region" description="Helical" evidence="1">
    <location>
        <begin position="123"/>
        <end position="144"/>
    </location>
</feature>
<dbReference type="OrthoDB" id="8557224at2"/>
<keyword evidence="1" id="KW-0812">Transmembrane</keyword>
<name>A0A2W1KI13_ACIFR</name>
<evidence type="ECO:0008006" key="4">
    <source>
        <dbReference type="Google" id="ProtNLM"/>
    </source>
</evidence>
<proteinExistence type="predicted"/>
<dbReference type="RefSeq" id="WP_054609077.1">
    <property type="nucleotide sequence ID" value="NZ_AP025160.1"/>
</dbReference>
<evidence type="ECO:0000256" key="1">
    <source>
        <dbReference type="SAM" id="Phobius"/>
    </source>
</evidence>
<evidence type="ECO:0000313" key="2">
    <source>
        <dbReference type="EMBL" id="PZD82075.1"/>
    </source>
</evidence>
<comment type="caution">
    <text evidence="2">The sequence shown here is derived from an EMBL/GenBank/DDBJ whole genome shotgun (WGS) entry which is preliminary data.</text>
</comment>
<evidence type="ECO:0000313" key="3">
    <source>
        <dbReference type="Proteomes" id="UP000248886"/>
    </source>
</evidence>
<dbReference type="Pfam" id="PF20587">
    <property type="entry name" value="DUF6789"/>
    <property type="match status" value="1"/>
</dbReference>
<feature type="transmembrane region" description="Helical" evidence="1">
    <location>
        <begin position="56"/>
        <end position="81"/>
    </location>
</feature>
<feature type="transmembrane region" description="Helical" evidence="1">
    <location>
        <begin position="93"/>
        <end position="117"/>
    </location>
</feature>
<organism evidence="2 3">
    <name type="scientific">Acidithiobacillus ferrooxidans</name>
    <name type="common">Thiobacillus ferrooxidans</name>
    <dbReference type="NCBI Taxonomy" id="920"/>
    <lineage>
        <taxon>Bacteria</taxon>
        <taxon>Pseudomonadati</taxon>
        <taxon>Pseudomonadota</taxon>
        <taxon>Acidithiobacillia</taxon>
        <taxon>Acidithiobacillales</taxon>
        <taxon>Acidithiobacillaceae</taxon>
        <taxon>Acidithiobacillus</taxon>
    </lineage>
</organism>
<reference evidence="2 3" key="1">
    <citation type="submission" date="2018-06" db="EMBL/GenBank/DDBJ databases">
        <title>Draft sequence of Acidithiobacillus ferrooxidans CCM 4253.</title>
        <authorList>
            <person name="Moya-Beltran A."/>
            <person name="Castro M."/>
            <person name="Covarrubias P.C."/>
            <person name="Issotta F."/>
            <person name="Janiczek O."/>
            <person name="Mandl M."/>
            <person name="Kucera J."/>
            <person name="Quatrini R."/>
        </authorList>
    </citation>
    <scope>NUCLEOTIDE SEQUENCE [LARGE SCALE GENOMIC DNA]</scope>
    <source>
        <strain evidence="2 3">CCM 4253</strain>
    </source>
</reference>
<keyword evidence="1" id="KW-1133">Transmembrane helix</keyword>
<sequence>MNTQCNTLGKGMVAGFVATIVLSLLMIAKSIMGFMPDLNVITMLSSMAHAYMGVPQIMLIGWMLHFAIGTVVWGILFVLLIPHLPGTNTVVKGLILGTIAWLAMMIVVMPMVGAGLFGWEFGMMAPVATWMLHLSYGAVLGYVYGRLTGACRVGAKPADHVAT</sequence>
<protein>
    <recommendedName>
        <fullName evidence="4">DUF1440 domain-containing protein</fullName>
    </recommendedName>
</protein>
<dbReference type="InterPro" id="IPR046739">
    <property type="entry name" value="DUF6789"/>
</dbReference>
<accession>A0A2W1KI13</accession>
<keyword evidence="1" id="KW-0472">Membrane</keyword>
<gene>
    <name evidence="2" type="ORF">DN052_03240</name>
</gene>
<dbReference type="EMBL" id="QKQP01000001">
    <property type="protein sequence ID" value="PZD82075.1"/>
    <property type="molecule type" value="Genomic_DNA"/>
</dbReference>